<keyword evidence="3" id="KW-0274">FAD</keyword>
<dbReference type="InterPro" id="IPR004113">
    <property type="entry name" value="FAD-bd_oxidored_4_C"/>
</dbReference>
<accession>A0A382KCQ7</accession>
<evidence type="ECO:0000256" key="3">
    <source>
        <dbReference type="ARBA" id="ARBA00022827"/>
    </source>
</evidence>
<name>A0A382KCQ7_9ZZZZ</name>
<dbReference type="Pfam" id="PF02913">
    <property type="entry name" value="FAD-oxidase_C"/>
    <property type="match status" value="1"/>
</dbReference>
<reference evidence="6" key="1">
    <citation type="submission" date="2018-05" db="EMBL/GenBank/DDBJ databases">
        <authorList>
            <person name="Lanie J.A."/>
            <person name="Ng W.-L."/>
            <person name="Kazmierczak K.M."/>
            <person name="Andrzejewski T.M."/>
            <person name="Davidsen T.M."/>
            <person name="Wayne K.J."/>
            <person name="Tettelin H."/>
            <person name="Glass J.I."/>
            <person name="Rusch D."/>
            <person name="Podicherti R."/>
            <person name="Tsui H.-C.T."/>
            <person name="Winkler M.E."/>
        </authorList>
    </citation>
    <scope>NUCLEOTIDE SEQUENCE</scope>
</reference>
<comment type="cofactor">
    <cofactor evidence="1">
        <name>FAD</name>
        <dbReference type="ChEBI" id="CHEBI:57692"/>
    </cofactor>
</comment>
<dbReference type="InterPro" id="IPR016169">
    <property type="entry name" value="FAD-bd_PCMH_sub2"/>
</dbReference>
<evidence type="ECO:0000256" key="4">
    <source>
        <dbReference type="ARBA" id="ARBA00023002"/>
    </source>
</evidence>
<dbReference type="Gene3D" id="3.30.43.10">
    <property type="entry name" value="Uridine Diphospho-n-acetylenolpyruvylglucosamine Reductase, domain 2"/>
    <property type="match status" value="1"/>
</dbReference>
<organism evidence="6">
    <name type="scientific">marine metagenome</name>
    <dbReference type="NCBI Taxonomy" id="408172"/>
    <lineage>
        <taxon>unclassified sequences</taxon>
        <taxon>metagenomes</taxon>
        <taxon>ecological metagenomes</taxon>
    </lineage>
</organism>
<dbReference type="InterPro" id="IPR006094">
    <property type="entry name" value="Oxid_FAD_bind_N"/>
</dbReference>
<dbReference type="InterPro" id="IPR016164">
    <property type="entry name" value="FAD-linked_Oxase-like_C"/>
</dbReference>
<dbReference type="SUPFAM" id="SSF56176">
    <property type="entry name" value="FAD-binding/transporter-associated domain-like"/>
    <property type="match status" value="1"/>
</dbReference>
<dbReference type="InterPro" id="IPR016167">
    <property type="entry name" value="FAD-bd_PCMH_sub1"/>
</dbReference>
<keyword evidence="4" id="KW-0560">Oxidoreductase</keyword>
<dbReference type="Gene3D" id="3.30.465.10">
    <property type="match status" value="1"/>
</dbReference>
<evidence type="ECO:0000256" key="2">
    <source>
        <dbReference type="ARBA" id="ARBA00022630"/>
    </source>
</evidence>
<sequence>MYNEGLIGGGFMTDIVSSLIDELGADMVLTGEDVSSRQAGFFARSGVQAKALVRPRTTADVSRALKFCYDNDQSVVAHGGLTGLVMSAVTAPDDVAISLELMNEIEEINTVDRTAVVQSGVVLQALQEEAEKRDLMYPLDLGGRGSCTIGGNISTNAGGNRVIRYGMTRDMVLGVEAVLADGTIVSSMNQMIKNNAGYDLKQLFIGSEGSLGIVTRAVLRLREAPRERATLMVAVDEFEKLPNLLKHLDSELGGTLSAFELMWNNYYKLVTTRPAQNTAPMAQDYPFYVLVEAIGCDADRMENILADAWEQGIVVDAVIAQSESQRMQLWGIRDDV</sequence>
<dbReference type="EMBL" id="UINC01079627">
    <property type="protein sequence ID" value="SVC21796.1"/>
    <property type="molecule type" value="Genomic_DNA"/>
</dbReference>
<evidence type="ECO:0000313" key="6">
    <source>
        <dbReference type="EMBL" id="SVC21796.1"/>
    </source>
</evidence>
<dbReference type="InterPro" id="IPR051264">
    <property type="entry name" value="FAD-oxidored/transferase_4"/>
</dbReference>
<evidence type="ECO:0000259" key="5">
    <source>
        <dbReference type="PROSITE" id="PS51387"/>
    </source>
</evidence>
<dbReference type="Gene3D" id="3.30.70.2190">
    <property type="match status" value="1"/>
</dbReference>
<dbReference type="Pfam" id="PF01565">
    <property type="entry name" value="FAD_binding_4"/>
    <property type="match status" value="1"/>
</dbReference>
<dbReference type="AlphaFoldDB" id="A0A382KCQ7"/>
<dbReference type="GO" id="GO:0071949">
    <property type="term" value="F:FAD binding"/>
    <property type="evidence" value="ECO:0007669"/>
    <property type="project" value="InterPro"/>
</dbReference>
<keyword evidence="2" id="KW-0285">Flavoprotein</keyword>
<dbReference type="PANTHER" id="PTHR43716:SF1">
    <property type="entry name" value="D-2-HYDROXYGLUTARATE DEHYDROGENASE, MITOCHONDRIAL"/>
    <property type="match status" value="1"/>
</dbReference>
<dbReference type="GO" id="GO:0016491">
    <property type="term" value="F:oxidoreductase activity"/>
    <property type="evidence" value="ECO:0007669"/>
    <property type="project" value="UniProtKB-KW"/>
</dbReference>
<dbReference type="GO" id="GO:0022904">
    <property type="term" value="P:respiratory electron transport chain"/>
    <property type="evidence" value="ECO:0007669"/>
    <property type="project" value="TreeGrafter"/>
</dbReference>
<feature type="domain" description="FAD-binding PCMH-type" evidence="5">
    <location>
        <begin position="45"/>
        <end position="224"/>
    </location>
</feature>
<evidence type="ECO:0000256" key="1">
    <source>
        <dbReference type="ARBA" id="ARBA00001974"/>
    </source>
</evidence>
<protein>
    <recommendedName>
        <fullName evidence="5">FAD-binding PCMH-type domain-containing protein</fullName>
    </recommendedName>
</protein>
<dbReference type="SUPFAM" id="SSF55103">
    <property type="entry name" value="FAD-linked oxidases, C-terminal domain"/>
    <property type="match status" value="1"/>
</dbReference>
<dbReference type="InterPro" id="IPR036318">
    <property type="entry name" value="FAD-bd_PCMH-like_sf"/>
</dbReference>
<dbReference type="InterPro" id="IPR016166">
    <property type="entry name" value="FAD-bd_PCMH"/>
</dbReference>
<dbReference type="PROSITE" id="PS51387">
    <property type="entry name" value="FAD_PCMH"/>
    <property type="match status" value="1"/>
</dbReference>
<dbReference type="PANTHER" id="PTHR43716">
    <property type="entry name" value="D-2-HYDROXYGLUTARATE DEHYDROGENASE, MITOCHONDRIAL"/>
    <property type="match status" value="1"/>
</dbReference>
<gene>
    <name evidence="6" type="ORF">METZ01_LOCUS274650</name>
</gene>
<proteinExistence type="predicted"/>
<feature type="non-terminal residue" evidence="6">
    <location>
        <position position="336"/>
    </location>
</feature>